<evidence type="ECO:0000259" key="2">
    <source>
        <dbReference type="Pfam" id="PF03972"/>
    </source>
</evidence>
<comment type="similarity">
    <text evidence="1">Belongs to the PrpD family.</text>
</comment>
<dbReference type="Gene3D" id="3.30.1330.120">
    <property type="entry name" value="2-methylcitrate dehydratase PrpD"/>
    <property type="match status" value="1"/>
</dbReference>
<dbReference type="InterPro" id="IPR042183">
    <property type="entry name" value="MmgE/PrpD_sf_1"/>
</dbReference>
<dbReference type="InterPro" id="IPR036148">
    <property type="entry name" value="MmgE/PrpD_sf"/>
</dbReference>
<dbReference type="EMBL" id="CADILN010000002">
    <property type="protein sequence ID" value="CAB4048577.1"/>
    <property type="molecule type" value="Genomic_DNA"/>
</dbReference>
<dbReference type="InterPro" id="IPR005656">
    <property type="entry name" value="MmgE_PrpD"/>
</dbReference>
<feature type="domain" description="MmgE/PrpD N-terminal" evidence="2">
    <location>
        <begin position="12"/>
        <end position="247"/>
    </location>
</feature>
<evidence type="ECO:0000256" key="1">
    <source>
        <dbReference type="ARBA" id="ARBA00006174"/>
    </source>
</evidence>
<dbReference type="InterPro" id="IPR045337">
    <property type="entry name" value="MmgE_PrpD_C"/>
</dbReference>
<dbReference type="Pfam" id="PF19305">
    <property type="entry name" value="MmgE_PrpD_C"/>
    <property type="match status" value="1"/>
</dbReference>
<gene>
    <name evidence="4" type="ORF">LMG9964_02218</name>
</gene>
<evidence type="ECO:0000259" key="3">
    <source>
        <dbReference type="Pfam" id="PF19305"/>
    </source>
</evidence>
<dbReference type="InterPro" id="IPR045336">
    <property type="entry name" value="MmgE_PrpD_N"/>
</dbReference>
<dbReference type="RefSeq" id="WP_015002837.1">
    <property type="nucleotide sequence ID" value="NZ_CADILN010000002.1"/>
</dbReference>
<dbReference type="GO" id="GO:0016829">
    <property type="term" value="F:lyase activity"/>
    <property type="evidence" value="ECO:0007669"/>
    <property type="project" value="InterPro"/>
</dbReference>
<protein>
    <recommendedName>
        <fullName evidence="6">2-methylcitrate dehydratase</fullName>
    </recommendedName>
</protein>
<dbReference type="InterPro" id="IPR042188">
    <property type="entry name" value="MmgE/PrpD_sf_2"/>
</dbReference>
<dbReference type="PANTHER" id="PTHR16943">
    <property type="entry name" value="2-METHYLCITRATE DEHYDRATASE-RELATED"/>
    <property type="match status" value="1"/>
</dbReference>
<dbReference type="GeneID" id="27797221"/>
<proteinExistence type="inferred from homology"/>
<sequence length="465" mass="49486">MNASTDLMQAERRLTDFVRGFDASYAPEEALAVVRNMLLTTLGTAIAGASEDGCAAVLDFVRERDRSGGATVFIYGDSVSASGAALVNGVMCRALDFCDAMAPGLHIGSSLIPATLAAAELAGGCSGRDFLSALLIGAEVASRMNLAEADYDGADPTGVAGVFGATAAVARILGLDRQQTLHSLALAFNRAAGSFQSNIDGSLTVRLIQGWVAETGVMCAQLAQRGITGPGRFLSGVYGYAQQFARGLRRAGEFVDGLGEQWKVLGTVFKKYPSCGLTQGVTELALRARKELDIGPDNVGRIEVRLPPYAFRLVGHDFLIGENARVNAQFSAKYCVANALVRGASRLEHFVESSIRDPEVLAFTDRVDVISDETMQALHHTAVELHVDALGGEKIKLALDIAPGFPGNALPDQAHLMRFTDCLQYAAEPVSRQQADQLVQIVNTIRDQDDARVILSHMKVKRAGA</sequence>
<evidence type="ECO:0000313" key="5">
    <source>
        <dbReference type="Proteomes" id="UP000494102"/>
    </source>
</evidence>
<dbReference type="Proteomes" id="UP000494102">
    <property type="component" value="Unassembled WGS sequence"/>
</dbReference>
<reference evidence="4 5" key="1">
    <citation type="submission" date="2020-04" db="EMBL/GenBank/DDBJ databases">
        <authorList>
            <person name="De Canck E."/>
        </authorList>
    </citation>
    <scope>NUCLEOTIDE SEQUENCE [LARGE SCALE GENOMIC DNA]</scope>
    <source>
        <strain evidence="4 5">LMG 9964</strain>
    </source>
</reference>
<dbReference type="Gene3D" id="1.10.4100.10">
    <property type="entry name" value="2-methylcitrate dehydratase PrpD"/>
    <property type="match status" value="1"/>
</dbReference>
<dbReference type="AlphaFoldDB" id="A0A6J5K4D4"/>
<feature type="domain" description="MmgE/PrpD C-terminal" evidence="3">
    <location>
        <begin position="272"/>
        <end position="439"/>
    </location>
</feature>
<evidence type="ECO:0000313" key="4">
    <source>
        <dbReference type="EMBL" id="CAB4048577.1"/>
    </source>
</evidence>
<name>A0A6J5K4D4_9BURK</name>
<evidence type="ECO:0008006" key="6">
    <source>
        <dbReference type="Google" id="ProtNLM"/>
    </source>
</evidence>
<organism evidence="4 5">
    <name type="scientific">Paraburkholderia phenoliruptrix</name>
    <dbReference type="NCBI Taxonomy" id="252970"/>
    <lineage>
        <taxon>Bacteria</taxon>
        <taxon>Pseudomonadati</taxon>
        <taxon>Pseudomonadota</taxon>
        <taxon>Betaproteobacteria</taxon>
        <taxon>Burkholderiales</taxon>
        <taxon>Burkholderiaceae</taxon>
        <taxon>Paraburkholderia</taxon>
    </lineage>
</organism>
<accession>A0A6J5K4D4</accession>
<dbReference type="SUPFAM" id="SSF103378">
    <property type="entry name" value="2-methylcitrate dehydratase PrpD"/>
    <property type="match status" value="1"/>
</dbReference>
<dbReference type="PANTHER" id="PTHR16943:SF8">
    <property type="entry name" value="2-METHYLCITRATE DEHYDRATASE"/>
    <property type="match status" value="1"/>
</dbReference>
<dbReference type="Pfam" id="PF03972">
    <property type="entry name" value="MmgE_PrpD_N"/>
    <property type="match status" value="1"/>
</dbReference>